<evidence type="ECO:0000313" key="1">
    <source>
        <dbReference type="EMBL" id="CAL1290233.1"/>
    </source>
</evidence>
<proteinExistence type="predicted"/>
<reference evidence="1 2" key="1">
    <citation type="submission" date="2024-04" db="EMBL/GenBank/DDBJ databases">
        <authorList>
            <person name="Rising A."/>
            <person name="Reimegard J."/>
            <person name="Sonavane S."/>
            <person name="Akerstrom W."/>
            <person name="Nylinder S."/>
            <person name="Hedman E."/>
            <person name="Kallberg Y."/>
        </authorList>
    </citation>
    <scope>NUCLEOTIDE SEQUENCE [LARGE SCALE GENOMIC DNA]</scope>
</reference>
<name>A0AAV2B1W1_9ARAC</name>
<gene>
    <name evidence="1" type="ORF">LARSCL_LOCUS16355</name>
</gene>
<comment type="caution">
    <text evidence="1">The sequence shown here is derived from an EMBL/GenBank/DDBJ whole genome shotgun (WGS) entry which is preliminary data.</text>
</comment>
<protein>
    <submittedName>
        <fullName evidence="1">Uncharacterized protein</fullName>
    </submittedName>
</protein>
<evidence type="ECO:0000313" key="2">
    <source>
        <dbReference type="Proteomes" id="UP001497382"/>
    </source>
</evidence>
<dbReference type="AlphaFoldDB" id="A0AAV2B1W1"/>
<keyword evidence="2" id="KW-1185">Reference proteome</keyword>
<sequence length="68" mass="7768">MRRVLAGFSTFPTGIFDSVLKTMHTWEVVSGTFWCDWIVNQEIDLGINKAPSSLHLLVVGDDRKRPFM</sequence>
<dbReference type="EMBL" id="CAXIEN010000261">
    <property type="protein sequence ID" value="CAL1290233.1"/>
    <property type="molecule type" value="Genomic_DNA"/>
</dbReference>
<accession>A0AAV2B1W1</accession>
<organism evidence="1 2">
    <name type="scientific">Larinioides sclopetarius</name>
    <dbReference type="NCBI Taxonomy" id="280406"/>
    <lineage>
        <taxon>Eukaryota</taxon>
        <taxon>Metazoa</taxon>
        <taxon>Ecdysozoa</taxon>
        <taxon>Arthropoda</taxon>
        <taxon>Chelicerata</taxon>
        <taxon>Arachnida</taxon>
        <taxon>Araneae</taxon>
        <taxon>Araneomorphae</taxon>
        <taxon>Entelegynae</taxon>
        <taxon>Araneoidea</taxon>
        <taxon>Araneidae</taxon>
        <taxon>Larinioides</taxon>
    </lineage>
</organism>
<dbReference type="Proteomes" id="UP001497382">
    <property type="component" value="Unassembled WGS sequence"/>
</dbReference>